<dbReference type="Proteomes" id="UP000299102">
    <property type="component" value="Unassembled WGS sequence"/>
</dbReference>
<feature type="compositionally biased region" description="Basic residues" evidence="1">
    <location>
        <begin position="97"/>
        <end position="108"/>
    </location>
</feature>
<sequence length="108" mass="12021">MYANAAAKAVVTRRRPVHHDSGAGSTPTEPTHEVRTDQPSLLSTNIDRELRGEVRLISLPRPVRPRRRPACPLLNGISITKRRPISPGGGRRGDTHGRRRRRRPALAN</sequence>
<accession>A0A4C1XDF8</accession>
<feature type="region of interest" description="Disordered" evidence="1">
    <location>
        <begin position="1"/>
        <end position="42"/>
    </location>
</feature>
<reference evidence="2 3" key="1">
    <citation type="journal article" date="2019" name="Commun. Biol.">
        <title>The bagworm genome reveals a unique fibroin gene that provides high tensile strength.</title>
        <authorList>
            <person name="Kono N."/>
            <person name="Nakamura H."/>
            <person name="Ohtoshi R."/>
            <person name="Tomita M."/>
            <person name="Numata K."/>
            <person name="Arakawa K."/>
        </authorList>
    </citation>
    <scope>NUCLEOTIDE SEQUENCE [LARGE SCALE GENOMIC DNA]</scope>
</reference>
<name>A0A4C1XDF8_EUMVA</name>
<keyword evidence="3" id="KW-1185">Reference proteome</keyword>
<proteinExistence type="predicted"/>
<dbReference type="AlphaFoldDB" id="A0A4C1XDF8"/>
<dbReference type="EMBL" id="BGZK01000825">
    <property type="protein sequence ID" value="GBP61886.1"/>
    <property type="molecule type" value="Genomic_DNA"/>
</dbReference>
<evidence type="ECO:0000313" key="3">
    <source>
        <dbReference type="Proteomes" id="UP000299102"/>
    </source>
</evidence>
<organism evidence="2 3">
    <name type="scientific">Eumeta variegata</name>
    <name type="common">Bagworm moth</name>
    <name type="synonym">Eumeta japonica</name>
    <dbReference type="NCBI Taxonomy" id="151549"/>
    <lineage>
        <taxon>Eukaryota</taxon>
        <taxon>Metazoa</taxon>
        <taxon>Ecdysozoa</taxon>
        <taxon>Arthropoda</taxon>
        <taxon>Hexapoda</taxon>
        <taxon>Insecta</taxon>
        <taxon>Pterygota</taxon>
        <taxon>Neoptera</taxon>
        <taxon>Endopterygota</taxon>
        <taxon>Lepidoptera</taxon>
        <taxon>Glossata</taxon>
        <taxon>Ditrysia</taxon>
        <taxon>Tineoidea</taxon>
        <taxon>Psychidae</taxon>
        <taxon>Oiketicinae</taxon>
        <taxon>Eumeta</taxon>
    </lineage>
</organism>
<evidence type="ECO:0000313" key="2">
    <source>
        <dbReference type="EMBL" id="GBP61886.1"/>
    </source>
</evidence>
<comment type="caution">
    <text evidence="2">The sequence shown here is derived from an EMBL/GenBank/DDBJ whole genome shotgun (WGS) entry which is preliminary data.</text>
</comment>
<gene>
    <name evidence="2" type="ORF">EVAR_97975_1</name>
</gene>
<evidence type="ECO:0000256" key="1">
    <source>
        <dbReference type="SAM" id="MobiDB-lite"/>
    </source>
</evidence>
<protein>
    <submittedName>
        <fullName evidence="2">Uncharacterized protein</fullName>
    </submittedName>
</protein>
<feature type="region of interest" description="Disordered" evidence="1">
    <location>
        <begin position="63"/>
        <end position="108"/>
    </location>
</feature>